<proteinExistence type="predicted"/>
<name>A0AA95G466_KLUIN</name>
<dbReference type="RefSeq" id="WP_280558270.1">
    <property type="nucleotide sequence ID" value="NZ_CP123488.1"/>
</dbReference>
<dbReference type="InterPro" id="IPR051220">
    <property type="entry name" value="TFA_Chaperone"/>
</dbReference>
<dbReference type="Proteomes" id="UP001177527">
    <property type="component" value="Chromosome"/>
</dbReference>
<organism evidence="1 2">
    <name type="scientific">Kluyvera intermedia</name>
    <name type="common">Enterobacter intermedius</name>
    <dbReference type="NCBI Taxonomy" id="61648"/>
    <lineage>
        <taxon>Bacteria</taxon>
        <taxon>Pseudomonadati</taxon>
        <taxon>Pseudomonadota</taxon>
        <taxon>Gammaproteobacteria</taxon>
        <taxon>Enterobacterales</taxon>
        <taxon>Enterobacteriaceae</taxon>
        <taxon>Kluyvera</taxon>
    </lineage>
</organism>
<dbReference type="Pfam" id="PF02413">
    <property type="entry name" value="Caudo_TAP"/>
    <property type="match status" value="1"/>
</dbReference>
<evidence type="ECO:0000313" key="1">
    <source>
        <dbReference type="EMBL" id="WGL57676.1"/>
    </source>
</evidence>
<evidence type="ECO:0000313" key="2">
    <source>
        <dbReference type="Proteomes" id="UP001177527"/>
    </source>
</evidence>
<gene>
    <name evidence="1" type="ORF">QBD33_07855</name>
</gene>
<sequence>MAFEMTNKNRFITVYNLSADTCEFIGKGDAYIPANTGLPAYCINIAPPAAPEGILPVFNFQTYEWVLLEDHRGAIVYDINTGDEIRINKLGAFPVDVVFIAPDGNYSKWDGDKWVRDEAAESAAMKMQNEQEKQTLLALVASQIAPLQDAVDLDIATDSEKELLLALKKYRVMLNRVDVSDPEWPEKPQ</sequence>
<dbReference type="PANTHER" id="PTHR34413:SF2">
    <property type="entry name" value="PROPHAGE TAIL FIBER ASSEMBLY PROTEIN HOMOLOG TFAE-RELATED"/>
    <property type="match status" value="1"/>
</dbReference>
<dbReference type="AlphaFoldDB" id="A0AA95G466"/>
<protein>
    <submittedName>
        <fullName evidence="1">Tail fiber assembly protein</fullName>
    </submittedName>
</protein>
<accession>A0AA95G466</accession>
<dbReference type="PANTHER" id="PTHR34413">
    <property type="entry name" value="PROPHAGE TAIL FIBER ASSEMBLY PROTEIN HOMOLOG TFAE-RELATED-RELATED"/>
    <property type="match status" value="1"/>
</dbReference>
<dbReference type="InterPro" id="IPR003458">
    <property type="entry name" value="Phage_T4_Gp38_tail_assem"/>
</dbReference>
<reference evidence="1" key="1">
    <citation type="submission" date="2023-04" db="EMBL/GenBank/DDBJ databases">
        <title>APH(3)-Id, a novel chromosomal aminoglycoside phosphotransferase, identified from an environmental isolate of Kluyvera intermedia DW18.</title>
        <authorList>
            <person name="Sha Y."/>
        </authorList>
    </citation>
    <scope>NUCLEOTIDE SEQUENCE</scope>
    <source>
        <strain evidence="1">DW18</strain>
    </source>
</reference>
<dbReference type="EMBL" id="CP123488">
    <property type="protein sequence ID" value="WGL57676.1"/>
    <property type="molecule type" value="Genomic_DNA"/>
</dbReference>